<feature type="region of interest" description="Disordered" evidence="1">
    <location>
        <begin position="98"/>
        <end position="254"/>
    </location>
</feature>
<reference evidence="2" key="1">
    <citation type="journal article" date="2020" name="Stud. Mycol.">
        <title>101 Dothideomycetes genomes: a test case for predicting lifestyles and emergence of pathogens.</title>
        <authorList>
            <person name="Haridas S."/>
            <person name="Albert R."/>
            <person name="Binder M."/>
            <person name="Bloem J."/>
            <person name="Labutti K."/>
            <person name="Salamov A."/>
            <person name="Andreopoulos B."/>
            <person name="Baker S."/>
            <person name="Barry K."/>
            <person name="Bills G."/>
            <person name="Bluhm B."/>
            <person name="Cannon C."/>
            <person name="Castanera R."/>
            <person name="Culley D."/>
            <person name="Daum C."/>
            <person name="Ezra D."/>
            <person name="Gonzalez J."/>
            <person name="Henrissat B."/>
            <person name="Kuo A."/>
            <person name="Liang C."/>
            <person name="Lipzen A."/>
            <person name="Lutzoni F."/>
            <person name="Magnuson J."/>
            <person name="Mondo S."/>
            <person name="Nolan M."/>
            <person name="Ohm R."/>
            <person name="Pangilinan J."/>
            <person name="Park H.-J."/>
            <person name="Ramirez L."/>
            <person name="Alfaro M."/>
            <person name="Sun H."/>
            <person name="Tritt A."/>
            <person name="Yoshinaga Y."/>
            <person name="Zwiers L.-H."/>
            <person name="Turgeon B."/>
            <person name="Goodwin S."/>
            <person name="Spatafora J."/>
            <person name="Crous P."/>
            <person name="Grigoriev I."/>
        </authorList>
    </citation>
    <scope>NUCLEOTIDE SEQUENCE</scope>
    <source>
        <strain evidence="2">CBS 107.79</strain>
    </source>
</reference>
<dbReference type="Proteomes" id="UP000800036">
    <property type="component" value="Unassembled WGS sequence"/>
</dbReference>
<feature type="compositionally biased region" description="Basic and acidic residues" evidence="1">
    <location>
        <begin position="153"/>
        <end position="167"/>
    </location>
</feature>
<gene>
    <name evidence="2" type="ORF">BU23DRAFT_571345</name>
</gene>
<feature type="compositionally biased region" description="Basic and acidic residues" evidence="1">
    <location>
        <begin position="244"/>
        <end position="254"/>
    </location>
</feature>
<feature type="compositionally biased region" description="Basic and acidic residues" evidence="1">
    <location>
        <begin position="123"/>
        <end position="143"/>
    </location>
</feature>
<sequence length="254" mass="28592">MKNAKANKSYKEIFGAASSQRKNKSATISGQGKDKRAVTSDQDKNKRAGAVTAARDERLTTDRDNPLGKSRAAVNKFITSLQSVQEADLKLVRKERIKYTIPKHKRNGKVHHKKQSTVLTDRSMFHDGRSRNMDRQSADEDRPQVLSSSSKQVDNHLKPFDPPRGPRSDSFSPQVSVASSKQIDKPFDPPRGPRANGFSRPQVLAPSPAGIRKDSRPSPRRDPQGHAPRRPHRHNFVPSAKPRVVADRRRDYLW</sequence>
<evidence type="ECO:0000313" key="3">
    <source>
        <dbReference type="Proteomes" id="UP000800036"/>
    </source>
</evidence>
<feature type="compositionally biased region" description="Basic and acidic residues" evidence="1">
    <location>
        <begin position="54"/>
        <end position="66"/>
    </location>
</feature>
<feature type="compositionally biased region" description="Basic residues" evidence="1">
    <location>
        <begin position="99"/>
        <end position="115"/>
    </location>
</feature>
<dbReference type="AlphaFoldDB" id="A0A6A5V3L2"/>
<name>A0A6A5V3L2_9PLEO</name>
<feature type="region of interest" description="Disordered" evidence="1">
    <location>
        <begin position="1"/>
        <end position="70"/>
    </location>
</feature>
<dbReference type="EMBL" id="ML976707">
    <property type="protein sequence ID" value="KAF1969616.1"/>
    <property type="molecule type" value="Genomic_DNA"/>
</dbReference>
<feature type="compositionally biased region" description="Basic and acidic residues" evidence="1">
    <location>
        <begin position="32"/>
        <end position="46"/>
    </location>
</feature>
<feature type="compositionally biased region" description="Polar residues" evidence="1">
    <location>
        <begin position="169"/>
        <end position="181"/>
    </location>
</feature>
<accession>A0A6A5V3L2</accession>
<evidence type="ECO:0000313" key="2">
    <source>
        <dbReference type="EMBL" id="KAF1969616.1"/>
    </source>
</evidence>
<feature type="compositionally biased region" description="Basic and acidic residues" evidence="1">
    <location>
        <begin position="211"/>
        <end position="224"/>
    </location>
</feature>
<proteinExistence type="predicted"/>
<organism evidence="2 3">
    <name type="scientific">Bimuria novae-zelandiae CBS 107.79</name>
    <dbReference type="NCBI Taxonomy" id="1447943"/>
    <lineage>
        <taxon>Eukaryota</taxon>
        <taxon>Fungi</taxon>
        <taxon>Dikarya</taxon>
        <taxon>Ascomycota</taxon>
        <taxon>Pezizomycotina</taxon>
        <taxon>Dothideomycetes</taxon>
        <taxon>Pleosporomycetidae</taxon>
        <taxon>Pleosporales</taxon>
        <taxon>Massarineae</taxon>
        <taxon>Didymosphaeriaceae</taxon>
        <taxon>Bimuria</taxon>
    </lineage>
</organism>
<protein>
    <submittedName>
        <fullName evidence="2">Uncharacterized protein</fullName>
    </submittedName>
</protein>
<keyword evidence="3" id="KW-1185">Reference proteome</keyword>
<feature type="compositionally biased region" description="Polar residues" evidence="1">
    <location>
        <begin position="17"/>
        <end position="30"/>
    </location>
</feature>
<evidence type="ECO:0000256" key="1">
    <source>
        <dbReference type="SAM" id="MobiDB-lite"/>
    </source>
</evidence>